<evidence type="ECO:0000313" key="6">
    <source>
        <dbReference type="EMBL" id="MDS9466202.1"/>
    </source>
</evidence>
<dbReference type="SUPFAM" id="SSF50129">
    <property type="entry name" value="GroES-like"/>
    <property type="match status" value="1"/>
</dbReference>
<protein>
    <submittedName>
        <fullName evidence="6">Zinc-binding alcohol dehydrogenase</fullName>
    </submittedName>
</protein>
<evidence type="ECO:0000256" key="3">
    <source>
        <dbReference type="ARBA" id="ARBA00022723"/>
    </source>
</evidence>
<evidence type="ECO:0000256" key="2">
    <source>
        <dbReference type="ARBA" id="ARBA00008072"/>
    </source>
</evidence>
<evidence type="ECO:0000313" key="7">
    <source>
        <dbReference type="Proteomes" id="UP001269144"/>
    </source>
</evidence>
<organism evidence="6 7">
    <name type="scientific">Paracoccus aurantius</name>
    <dbReference type="NCBI Taxonomy" id="3073814"/>
    <lineage>
        <taxon>Bacteria</taxon>
        <taxon>Pseudomonadati</taxon>
        <taxon>Pseudomonadota</taxon>
        <taxon>Alphaproteobacteria</taxon>
        <taxon>Rhodobacterales</taxon>
        <taxon>Paracoccaceae</taxon>
        <taxon>Paracoccus</taxon>
    </lineage>
</organism>
<dbReference type="Gene3D" id="3.90.180.10">
    <property type="entry name" value="Medium-chain alcohol dehydrogenases, catalytic domain"/>
    <property type="match status" value="1"/>
</dbReference>
<comment type="similarity">
    <text evidence="2">Belongs to the zinc-containing alcohol dehydrogenase family.</text>
</comment>
<dbReference type="RefSeq" id="WP_311158397.1">
    <property type="nucleotide sequence ID" value="NZ_JAVQLW010000001.1"/>
</dbReference>
<evidence type="ECO:0000256" key="5">
    <source>
        <dbReference type="ARBA" id="ARBA00023002"/>
    </source>
</evidence>
<comment type="cofactor">
    <cofactor evidence="1">
        <name>Zn(2+)</name>
        <dbReference type="ChEBI" id="CHEBI:29105"/>
    </cofactor>
</comment>
<dbReference type="PANTHER" id="PTHR43350:SF19">
    <property type="entry name" value="D-GULOSIDE 3-DEHYDROGENASE"/>
    <property type="match status" value="1"/>
</dbReference>
<keyword evidence="5" id="KW-0560">Oxidoreductase</keyword>
<keyword evidence="3" id="KW-0479">Metal-binding</keyword>
<proteinExistence type="inferred from homology"/>
<evidence type="ECO:0000256" key="4">
    <source>
        <dbReference type="ARBA" id="ARBA00022833"/>
    </source>
</evidence>
<dbReference type="PANTHER" id="PTHR43350">
    <property type="entry name" value="NAD-DEPENDENT ALCOHOL DEHYDROGENASE"/>
    <property type="match status" value="1"/>
</dbReference>
<comment type="caution">
    <text evidence="6">The sequence shown here is derived from an EMBL/GenBank/DDBJ whole genome shotgun (WGS) entry which is preliminary data.</text>
</comment>
<dbReference type="InterPro" id="IPR011032">
    <property type="entry name" value="GroES-like_sf"/>
</dbReference>
<accession>A0ABU2HN50</accession>
<dbReference type="EMBL" id="JAVQLW010000001">
    <property type="protein sequence ID" value="MDS9466202.1"/>
    <property type="molecule type" value="Genomic_DNA"/>
</dbReference>
<name>A0ABU2HN50_9RHOB</name>
<gene>
    <name evidence="6" type="ORF">RGQ15_01230</name>
</gene>
<dbReference type="InterPro" id="IPR036291">
    <property type="entry name" value="NAD(P)-bd_dom_sf"/>
</dbReference>
<dbReference type="SUPFAM" id="SSF51735">
    <property type="entry name" value="NAD(P)-binding Rossmann-fold domains"/>
    <property type="match status" value="1"/>
</dbReference>
<sequence>MTASALWCIAPGEVEIRPGTEGAGTLVETAFTGISRGTERLVSEGRVPRDEWHRMRAPFQEGDFPFPVKYGYSAVGVAQDGRHAGNPVFALFPHQDRFRLPETNLIPLPPRVPPERAVLAANMETALNIIWDSQAGAGDRIAIIGAGLVGLLTGYLAARLPGAEVTLVDPLRQRARPARNLGCEFAISPPAGQDVVIHCSATQAGLASAIDAAGPGAVVVEASWHGRGLTALPLGGAFHSRRLRLISSQVGTLPSERLPRWTTRRRLEKALELLADPVLDLLISGETALMDLPSEYPRILADPDTLCHRIRF</sequence>
<keyword evidence="4" id="KW-0862">Zinc</keyword>
<dbReference type="Gene3D" id="3.40.50.720">
    <property type="entry name" value="NAD(P)-binding Rossmann-like Domain"/>
    <property type="match status" value="1"/>
</dbReference>
<dbReference type="Proteomes" id="UP001269144">
    <property type="component" value="Unassembled WGS sequence"/>
</dbReference>
<reference evidence="7" key="1">
    <citation type="submission" date="2023-07" db="EMBL/GenBank/DDBJ databases">
        <title>Paracoccus sp. MBLB3053 whole genome sequence.</title>
        <authorList>
            <person name="Hwang C.Y."/>
            <person name="Cho E.-S."/>
            <person name="Seo M.-J."/>
        </authorList>
    </citation>
    <scope>NUCLEOTIDE SEQUENCE [LARGE SCALE GENOMIC DNA]</scope>
    <source>
        <strain evidence="7">MBLB3053</strain>
    </source>
</reference>
<keyword evidence="7" id="KW-1185">Reference proteome</keyword>
<evidence type="ECO:0000256" key="1">
    <source>
        <dbReference type="ARBA" id="ARBA00001947"/>
    </source>
</evidence>
<dbReference type="CDD" id="cd08255">
    <property type="entry name" value="2-desacetyl-2-hydroxyethyl_bacteriochlorophyllide_like"/>
    <property type="match status" value="1"/>
</dbReference>